<dbReference type="PANTHER" id="PTHR42693">
    <property type="entry name" value="ARYLSULFATASE FAMILY MEMBER"/>
    <property type="match status" value="1"/>
</dbReference>
<comment type="similarity">
    <text evidence="1">Belongs to the sulfatase family.</text>
</comment>
<gene>
    <name evidence="6" type="ORF">J42TS3_31770</name>
</gene>
<dbReference type="PROSITE" id="PS00149">
    <property type="entry name" value="SULFATASE_2"/>
    <property type="match status" value="1"/>
</dbReference>
<evidence type="ECO:0000313" key="7">
    <source>
        <dbReference type="Proteomes" id="UP000679992"/>
    </source>
</evidence>
<dbReference type="RefSeq" id="WP_213655516.1">
    <property type="nucleotide sequence ID" value="NZ_BOSL01000010.1"/>
</dbReference>
<dbReference type="CDD" id="cd16025">
    <property type="entry name" value="PAS_like"/>
    <property type="match status" value="1"/>
</dbReference>
<dbReference type="SUPFAM" id="SSF53649">
    <property type="entry name" value="Alkaline phosphatase-like"/>
    <property type="match status" value="1"/>
</dbReference>
<evidence type="ECO:0000256" key="1">
    <source>
        <dbReference type="ARBA" id="ARBA00008779"/>
    </source>
</evidence>
<keyword evidence="2" id="KW-0479">Metal-binding</keyword>
<evidence type="ECO:0000256" key="2">
    <source>
        <dbReference type="ARBA" id="ARBA00022723"/>
    </source>
</evidence>
<accession>A0ABQ4MDV5</accession>
<dbReference type="Gene3D" id="3.40.720.10">
    <property type="entry name" value="Alkaline Phosphatase, subunit A"/>
    <property type="match status" value="1"/>
</dbReference>
<keyword evidence="4" id="KW-0106">Calcium</keyword>
<evidence type="ECO:0000256" key="3">
    <source>
        <dbReference type="ARBA" id="ARBA00022801"/>
    </source>
</evidence>
<keyword evidence="7" id="KW-1185">Reference proteome</keyword>
<protein>
    <submittedName>
        <fullName evidence="6">Arylsulfatase</fullName>
    </submittedName>
</protein>
<dbReference type="InterPro" id="IPR024607">
    <property type="entry name" value="Sulfatase_CS"/>
</dbReference>
<dbReference type="Pfam" id="PF00884">
    <property type="entry name" value="Sulfatase"/>
    <property type="match status" value="1"/>
</dbReference>
<evidence type="ECO:0000313" key="6">
    <source>
        <dbReference type="EMBL" id="GIP54142.1"/>
    </source>
</evidence>
<evidence type="ECO:0000259" key="5">
    <source>
        <dbReference type="Pfam" id="PF00884"/>
    </source>
</evidence>
<dbReference type="Proteomes" id="UP000679992">
    <property type="component" value="Unassembled WGS sequence"/>
</dbReference>
<sequence>MSNEFQGEIKPYYEDSKPWWPEPKRPPEGAPNVVYIVLDDTGYSHLGCYGSDISTPNIDKLANGGLRYTNFHTTAICSPTRTCLLTGRNHHSAGMGFLADIDNGFPNSRGRVSKETALLSEILQEEGYSTLAVGKWHLLPSEERSLAGPFEHWPLSRGFERYYGFLGGETNQWNPDLVSGNEYIDQPKQPEEGYHLTEDLTDKAIQYVREQKSAAPDKPFFLYLAYGATHAPHHAPKEFIDKYAGKYDQGWDVAREQWFGRQKKLGIIPQNAQLPPRNPGVKPWHSLTPTERQLFARMQEVFAGFLDHTDYHIGRFLDALREIGQFDNTIIVLVSDNGASPEGQQIGTWNEYKNFNGEAEQAEQEIVHIDKLGTPEAYNHYPIGWAQVGNTPLKWYKTFVHAGGVKDPFIISYPDKIKDAGGIRSQYHHAIDVVPTILELAEIQAPAELKGIQQKSIEGVSLAYSFEQPSEPSRRTTQYYEMLGNRAIYHEGWKAVTYHIPGTSFDDDKWELYHVDKDFSENNDLAQSEPEKLKELIQLWWKEAELYGVLPIDGRGILGKFSGGGQRPKAVTHKYYPGTEGYHHYVLFNPRLTHSIEADLVRTSADQEGAILASGGRFGGFAFYVQNNRLVYHYNFIGEQHYVIVSAEELPVGPVTVRFDYSAETQTGKLYVDQLFAGEGDILKVAYITGPGVFSVGKSAQTPVSDNYESPFIFSGELKEVRVTIPQYIRDQESLVAKELAVD</sequence>
<proteinExistence type="inferred from homology"/>
<dbReference type="SUPFAM" id="SSF49899">
    <property type="entry name" value="Concanavalin A-like lectins/glucanases"/>
    <property type="match status" value="1"/>
</dbReference>
<dbReference type="Gene3D" id="3.30.1120.10">
    <property type="match status" value="1"/>
</dbReference>
<dbReference type="InterPro" id="IPR050738">
    <property type="entry name" value="Sulfatase"/>
</dbReference>
<dbReference type="PANTHER" id="PTHR42693:SF43">
    <property type="entry name" value="BLL2667 PROTEIN"/>
    <property type="match status" value="1"/>
</dbReference>
<evidence type="ECO:0000256" key="4">
    <source>
        <dbReference type="ARBA" id="ARBA00022837"/>
    </source>
</evidence>
<feature type="domain" description="Sulfatase N-terminal" evidence="5">
    <location>
        <begin position="31"/>
        <end position="442"/>
    </location>
</feature>
<comment type="caution">
    <text evidence="6">The sequence shown here is derived from an EMBL/GenBank/DDBJ whole genome shotgun (WGS) entry which is preliminary data.</text>
</comment>
<keyword evidence="3" id="KW-0378">Hydrolase</keyword>
<dbReference type="EMBL" id="BOSL01000010">
    <property type="protein sequence ID" value="GIP54142.1"/>
    <property type="molecule type" value="Genomic_DNA"/>
</dbReference>
<dbReference type="InterPro" id="IPR017850">
    <property type="entry name" value="Alkaline_phosphatase_core_sf"/>
</dbReference>
<dbReference type="InterPro" id="IPR013320">
    <property type="entry name" value="ConA-like_dom_sf"/>
</dbReference>
<reference evidence="6 7" key="1">
    <citation type="submission" date="2021-03" db="EMBL/GenBank/DDBJ databases">
        <title>Antimicrobial resistance genes in bacteria isolated from Japanese honey, and their potential for conferring macrolide and lincosamide resistance in the American foulbrood pathogen Paenibacillus larvae.</title>
        <authorList>
            <person name="Okamoto M."/>
            <person name="Kumagai M."/>
            <person name="Kanamori H."/>
            <person name="Takamatsu D."/>
        </authorList>
    </citation>
    <scope>NUCLEOTIDE SEQUENCE [LARGE SCALE GENOMIC DNA]</scope>
    <source>
        <strain evidence="6 7">J42TS3</strain>
    </source>
</reference>
<dbReference type="PROSITE" id="PS00523">
    <property type="entry name" value="SULFATASE_1"/>
    <property type="match status" value="1"/>
</dbReference>
<dbReference type="InterPro" id="IPR000917">
    <property type="entry name" value="Sulfatase_N"/>
</dbReference>
<organism evidence="6 7">
    <name type="scientific">Paenibacillus vini</name>
    <dbReference type="NCBI Taxonomy" id="1476024"/>
    <lineage>
        <taxon>Bacteria</taxon>
        <taxon>Bacillati</taxon>
        <taxon>Bacillota</taxon>
        <taxon>Bacilli</taxon>
        <taxon>Bacillales</taxon>
        <taxon>Paenibacillaceae</taxon>
        <taxon>Paenibacillus</taxon>
    </lineage>
</organism>
<name>A0ABQ4MDV5_9BACL</name>